<proteinExistence type="predicted"/>
<accession>A0A2N9E4R0</accession>
<dbReference type="AlphaFoldDB" id="A0A2N9E4R0"/>
<organism evidence="1">
    <name type="scientific">Fagus sylvatica</name>
    <name type="common">Beechnut</name>
    <dbReference type="NCBI Taxonomy" id="28930"/>
    <lineage>
        <taxon>Eukaryota</taxon>
        <taxon>Viridiplantae</taxon>
        <taxon>Streptophyta</taxon>
        <taxon>Embryophyta</taxon>
        <taxon>Tracheophyta</taxon>
        <taxon>Spermatophyta</taxon>
        <taxon>Magnoliopsida</taxon>
        <taxon>eudicotyledons</taxon>
        <taxon>Gunneridae</taxon>
        <taxon>Pentapetalae</taxon>
        <taxon>rosids</taxon>
        <taxon>fabids</taxon>
        <taxon>Fagales</taxon>
        <taxon>Fagaceae</taxon>
        <taxon>Fagus</taxon>
    </lineage>
</organism>
<sequence length="97" mass="10124">MYLKWACGEYGFMPWVVDMGLVCLGEPVCGIGVLCVIKTIEVVGLWSKSQEAHGFGCILAVGCAVGGGCLAVKAFGCGRMPCDCGFVVVFRVNPSVG</sequence>
<evidence type="ECO:0000313" key="1">
    <source>
        <dbReference type="EMBL" id="SPC73936.1"/>
    </source>
</evidence>
<gene>
    <name evidence="1" type="ORF">FSB_LOCUS1818</name>
</gene>
<name>A0A2N9E4R0_FAGSY</name>
<reference evidence="1" key="1">
    <citation type="submission" date="2018-02" db="EMBL/GenBank/DDBJ databases">
        <authorList>
            <person name="Cohen D.B."/>
            <person name="Kent A.D."/>
        </authorList>
    </citation>
    <scope>NUCLEOTIDE SEQUENCE</scope>
</reference>
<protein>
    <submittedName>
        <fullName evidence="1">Uncharacterized protein</fullName>
    </submittedName>
</protein>
<dbReference type="EMBL" id="OIVN01000082">
    <property type="protein sequence ID" value="SPC73936.1"/>
    <property type="molecule type" value="Genomic_DNA"/>
</dbReference>